<dbReference type="SUPFAM" id="SSF57716">
    <property type="entry name" value="Glucocorticoid receptor-like (DNA-binding domain)"/>
    <property type="match status" value="1"/>
</dbReference>
<keyword evidence="1" id="KW-0143">Chaperone</keyword>
<feature type="binding site" evidence="1">
    <location>
        <position position="11"/>
    </location>
    <ligand>
        <name>Zn(2+)</name>
        <dbReference type="ChEBI" id="CHEBI:29105"/>
    </ligand>
</feature>
<dbReference type="Pfam" id="PF06689">
    <property type="entry name" value="zf-C4_ClpX"/>
    <property type="match status" value="1"/>
</dbReference>
<gene>
    <name evidence="2" type="ORF">CAZ10_38475</name>
</gene>
<keyword evidence="1" id="KW-0862">Zinc</keyword>
<comment type="similarity">
    <text evidence="1">Belongs to the ClpX chaperone family.</text>
</comment>
<reference evidence="2 3" key="1">
    <citation type="submission" date="2017-05" db="EMBL/GenBank/DDBJ databases">
        <authorList>
            <person name="Song R."/>
            <person name="Chenine A.L."/>
            <person name="Ruprecht R.M."/>
        </authorList>
    </citation>
    <scope>NUCLEOTIDE SEQUENCE [LARGE SCALE GENOMIC DNA]</scope>
    <source>
        <strain evidence="2 3">S567_C10_BS</strain>
    </source>
</reference>
<dbReference type="GO" id="GO:0051082">
    <property type="term" value="F:unfolded protein binding"/>
    <property type="evidence" value="ECO:0007669"/>
    <property type="project" value="UniProtKB-UniRule"/>
</dbReference>
<dbReference type="PROSITE" id="PS51902">
    <property type="entry name" value="CLPX_ZB"/>
    <property type="match status" value="1"/>
</dbReference>
<comment type="caution">
    <text evidence="2">The sequence shown here is derived from an EMBL/GenBank/DDBJ whole genome shotgun (WGS) entry which is preliminary data.</text>
</comment>
<protein>
    <submittedName>
        <fullName evidence="2">Uncharacterized protein</fullName>
    </submittedName>
</protein>
<dbReference type="InterPro" id="IPR059188">
    <property type="entry name" value="Znf_CLPX-like"/>
</dbReference>
<keyword evidence="1" id="KW-0479">Metal-binding</keyword>
<evidence type="ECO:0000313" key="2">
    <source>
        <dbReference type="EMBL" id="OTI51884.1"/>
    </source>
</evidence>
<dbReference type="GO" id="GO:0008270">
    <property type="term" value="F:zinc ion binding"/>
    <property type="evidence" value="ECO:0007669"/>
    <property type="project" value="UniProtKB-UniRule"/>
</dbReference>
<proteinExistence type="inferred from homology"/>
<dbReference type="AlphaFoldDB" id="A0A0G5IU00"/>
<dbReference type="SMART" id="SM00994">
    <property type="entry name" value="zf-C4_ClpX"/>
    <property type="match status" value="1"/>
</dbReference>
<feature type="binding site" evidence="1">
    <location>
        <position position="8"/>
    </location>
    <ligand>
        <name>Zn(2+)</name>
        <dbReference type="ChEBI" id="CHEBI:29105"/>
    </ligand>
</feature>
<feature type="binding site" evidence="1">
    <location>
        <position position="30"/>
    </location>
    <ligand>
        <name>Zn(2+)</name>
        <dbReference type="ChEBI" id="CHEBI:29105"/>
    </ligand>
</feature>
<dbReference type="GO" id="GO:0006457">
    <property type="term" value="P:protein folding"/>
    <property type="evidence" value="ECO:0007669"/>
    <property type="project" value="UniProtKB-UniRule"/>
</dbReference>
<dbReference type="RefSeq" id="WP_003140689.1">
    <property type="nucleotide sequence ID" value="NZ_CAADKA010000289.1"/>
</dbReference>
<dbReference type="EMBL" id="NFFZ01000086">
    <property type="protein sequence ID" value="OTI51884.1"/>
    <property type="molecule type" value="Genomic_DNA"/>
</dbReference>
<accession>A0A0G5IU00</accession>
<evidence type="ECO:0000256" key="1">
    <source>
        <dbReference type="PROSITE-ProRule" id="PRU01250"/>
    </source>
</evidence>
<dbReference type="InterPro" id="IPR010603">
    <property type="entry name" value="Znf_CppX_C4"/>
</dbReference>
<organism evidence="2 3">
    <name type="scientific">Pseudomonas aeruginosa</name>
    <dbReference type="NCBI Taxonomy" id="287"/>
    <lineage>
        <taxon>Bacteria</taxon>
        <taxon>Pseudomonadati</taxon>
        <taxon>Pseudomonadota</taxon>
        <taxon>Gammaproteobacteria</taxon>
        <taxon>Pseudomonadales</taxon>
        <taxon>Pseudomonadaceae</taxon>
        <taxon>Pseudomonas</taxon>
    </lineage>
</organism>
<feature type="binding site" evidence="1">
    <location>
        <position position="33"/>
    </location>
    <ligand>
        <name>Zn(2+)</name>
        <dbReference type="ChEBI" id="CHEBI:29105"/>
    </ligand>
</feature>
<dbReference type="Gene3D" id="6.20.220.10">
    <property type="entry name" value="ClpX chaperone, C4-type zinc finger domain"/>
    <property type="match status" value="1"/>
</dbReference>
<dbReference type="Proteomes" id="UP000194857">
    <property type="component" value="Unassembled WGS sequence"/>
</dbReference>
<name>A0A0G5IU00_PSEAI</name>
<evidence type="ECO:0000313" key="3">
    <source>
        <dbReference type="Proteomes" id="UP000194857"/>
    </source>
</evidence>
<dbReference type="InterPro" id="IPR038366">
    <property type="entry name" value="Znf_CppX_C4_sf"/>
</dbReference>
<dbReference type="GO" id="GO:0046983">
    <property type="term" value="F:protein dimerization activity"/>
    <property type="evidence" value="ECO:0007669"/>
    <property type="project" value="UniProtKB-UniRule"/>
</dbReference>
<sequence>MSEKTHYCSFCGESEHDLKALIKGPSALICDACVALCVDLLEDKGHWPPAACSSEVPGAKPEEVE</sequence>